<dbReference type="Gene3D" id="3.30.200.20">
    <property type="entry name" value="Phosphorylase Kinase, domain 1"/>
    <property type="match status" value="1"/>
</dbReference>
<dbReference type="PANTHER" id="PTHR43289">
    <property type="entry name" value="MITOGEN-ACTIVATED PROTEIN KINASE KINASE KINASE 20-RELATED"/>
    <property type="match status" value="1"/>
</dbReference>
<evidence type="ECO:0000256" key="3">
    <source>
        <dbReference type="ARBA" id="ARBA00022777"/>
    </source>
</evidence>
<sequence>MCPIISLGSRKPDHSRLKANEMLAINTGCLTANEMANLIGGKMEPADFDSAAEHVDGCESCQKLAQQLDLPSLCLDEPLLRDPQGVAVQTESACQFAIHRLLDRSHVQEQTVPPIDRLGPYQILRDLGQGGMGTVCLAQHDRLKRHCAIKLLPPSRVSQPGWLDRFEREMAAVASLEHPGIVRASDAGCESGWHYLVMEYLDGLDVGRVANRVGKLSIADACEIVRQAAMALGHVHGSGLVHRDVKPSNLMLTRAGIVKLLDLGLVLPGDDPLATDDRLTTVGHLMGTLPAMSPEQLIDSRQVDTSADVYSLGATLFRLIGGKWPFASDRGIAARVLAITNQSPPVLSSVRPEVNAKLDKFVGQMLDRDPLRRPSANVVADQISQWAAEADLKTLIRHAEQMNEPANVSLASMPQPSRNESLPPIDNLYKRFTGGFWPLAWLAVGAVLATVVIQIQTKRGTVVVTTDGDDTKVEVVSNDGAIPGETKAAVPARLYLGKDFDHWMDIFQREQQIEAIGQAMRAIELLSRDTEHRSKAAMRTLELANEYGTYQVNENPDAGILGYGAPSPTPERFMGYLTEVFSNYFPLPALGAIDTTLADGNDKAKVATILVLNKYVMGVSHSANYPERQEAAKEFIANYVKTNEGKNSIDRLLMHLGEAAEAFKPNSRDSLTTDNLHESPIVYESTWARQAAWGTAVEVVSAAKGNVDPPPWIAGYVVERVDHTVALYRDRPVDPKNGETIWETSNSLRGMMMDGTIVGGTEQVVHPNWLIDGEILAAAIEMRREGRLELPTEFAVETMMHPALVWYPWPDGYAKAIEQLTKLDPKTPQYVTAQVDRILRAATTEYAETQQSRTVGSLFRADLFDVVGPIYAKNFASASDAKSRLEILQKTNQDKNETFKLMVQILNERLAKEAP</sequence>
<keyword evidence="1 7" id="KW-0808">Transferase</keyword>
<comment type="caution">
    <text evidence="7">The sequence shown here is derived from an EMBL/GenBank/DDBJ whole genome shotgun (WGS) entry which is preliminary data.</text>
</comment>
<dbReference type="GO" id="GO:0005524">
    <property type="term" value="F:ATP binding"/>
    <property type="evidence" value="ECO:0007669"/>
    <property type="project" value="UniProtKB-UniRule"/>
</dbReference>
<dbReference type="InterPro" id="IPR008271">
    <property type="entry name" value="Ser/Thr_kinase_AS"/>
</dbReference>
<dbReference type="CDD" id="cd14014">
    <property type="entry name" value="STKc_PknB_like"/>
    <property type="match status" value="1"/>
</dbReference>
<keyword evidence="8" id="KW-1185">Reference proteome</keyword>
<dbReference type="SUPFAM" id="SSF56112">
    <property type="entry name" value="Protein kinase-like (PK-like)"/>
    <property type="match status" value="1"/>
</dbReference>
<gene>
    <name evidence="7" type="primary">prkC_10</name>
    <name evidence="7" type="ORF">Poly59_20390</name>
</gene>
<dbReference type="PROSITE" id="PS00107">
    <property type="entry name" value="PROTEIN_KINASE_ATP"/>
    <property type="match status" value="1"/>
</dbReference>
<evidence type="ECO:0000256" key="2">
    <source>
        <dbReference type="ARBA" id="ARBA00022741"/>
    </source>
</evidence>
<dbReference type="EMBL" id="SJPX01000002">
    <property type="protein sequence ID" value="TWU55738.1"/>
    <property type="molecule type" value="Genomic_DNA"/>
</dbReference>
<dbReference type="EC" id="2.7.11.1" evidence="7"/>
<dbReference type="GO" id="GO:0004674">
    <property type="term" value="F:protein serine/threonine kinase activity"/>
    <property type="evidence" value="ECO:0007669"/>
    <property type="project" value="UniProtKB-EC"/>
</dbReference>
<evidence type="ECO:0000313" key="8">
    <source>
        <dbReference type="Proteomes" id="UP000317977"/>
    </source>
</evidence>
<evidence type="ECO:0000313" key="7">
    <source>
        <dbReference type="EMBL" id="TWU55738.1"/>
    </source>
</evidence>
<evidence type="ECO:0000259" key="6">
    <source>
        <dbReference type="PROSITE" id="PS50011"/>
    </source>
</evidence>
<dbReference type="InterPro" id="IPR011009">
    <property type="entry name" value="Kinase-like_dom_sf"/>
</dbReference>
<organism evidence="7 8">
    <name type="scientific">Rubripirellula reticaptiva</name>
    <dbReference type="NCBI Taxonomy" id="2528013"/>
    <lineage>
        <taxon>Bacteria</taxon>
        <taxon>Pseudomonadati</taxon>
        <taxon>Planctomycetota</taxon>
        <taxon>Planctomycetia</taxon>
        <taxon>Pirellulales</taxon>
        <taxon>Pirellulaceae</taxon>
        <taxon>Rubripirellula</taxon>
    </lineage>
</organism>
<dbReference type="Proteomes" id="UP000317977">
    <property type="component" value="Unassembled WGS sequence"/>
</dbReference>
<evidence type="ECO:0000256" key="1">
    <source>
        <dbReference type="ARBA" id="ARBA00022679"/>
    </source>
</evidence>
<dbReference type="PROSITE" id="PS50011">
    <property type="entry name" value="PROTEIN_KINASE_DOM"/>
    <property type="match status" value="1"/>
</dbReference>
<evidence type="ECO:0000256" key="4">
    <source>
        <dbReference type="ARBA" id="ARBA00022840"/>
    </source>
</evidence>
<dbReference type="AlphaFoldDB" id="A0A5C6F345"/>
<dbReference type="PROSITE" id="PS00108">
    <property type="entry name" value="PROTEIN_KINASE_ST"/>
    <property type="match status" value="1"/>
</dbReference>
<reference evidence="7 8" key="1">
    <citation type="submission" date="2019-02" db="EMBL/GenBank/DDBJ databases">
        <title>Deep-cultivation of Planctomycetes and their phenomic and genomic characterization uncovers novel biology.</title>
        <authorList>
            <person name="Wiegand S."/>
            <person name="Jogler M."/>
            <person name="Boedeker C."/>
            <person name="Pinto D."/>
            <person name="Vollmers J."/>
            <person name="Rivas-Marin E."/>
            <person name="Kohn T."/>
            <person name="Peeters S.H."/>
            <person name="Heuer A."/>
            <person name="Rast P."/>
            <person name="Oberbeckmann S."/>
            <person name="Bunk B."/>
            <person name="Jeske O."/>
            <person name="Meyerdierks A."/>
            <person name="Storesund J.E."/>
            <person name="Kallscheuer N."/>
            <person name="Luecker S."/>
            <person name="Lage O.M."/>
            <person name="Pohl T."/>
            <person name="Merkel B.J."/>
            <person name="Hornburger P."/>
            <person name="Mueller R.-W."/>
            <person name="Bruemmer F."/>
            <person name="Labrenz M."/>
            <person name="Spormann A.M."/>
            <person name="Op Den Camp H."/>
            <person name="Overmann J."/>
            <person name="Amann R."/>
            <person name="Jetten M.S.M."/>
            <person name="Mascher T."/>
            <person name="Medema M.H."/>
            <person name="Devos D.P."/>
            <person name="Kaster A.-K."/>
            <person name="Ovreas L."/>
            <person name="Rohde M."/>
            <person name="Galperin M.Y."/>
            <person name="Jogler C."/>
        </authorList>
    </citation>
    <scope>NUCLEOTIDE SEQUENCE [LARGE SCALE GENOMIC DNA]</scope>
    <source>
        <strain evidence="7 8">Poly59</strain>
    </source>
</reference>
<keyword evidence="4 5" id="KW-0067">ATP-binding</keyword>
<dbReference type="InterPro" id="IPR000719">
    <property type="entry name" value="Prot_kinase_dom"/>
</dbReference>
<evidence type="ECO:0000256" key="5">
    <source>
        <dbReference type="PROSITE-ProRule" id="PRU10141"/>
    </source>
</evidence>
<feature type="domain" description="Protein kinase" evidence="6">
    <location>
        <begin position="121"/>
        <end position="387"/>
    </location>
</feature>
<feature type="binding site" evidence="5">
    <location>
        <position position="150"/>
    </location>
    <ligand>
        <name>ATP</name>
        <dbReference type="ChEBI" id="CHEBI:30616"/>
    </ligand>
</feature>
<dbReference type="PANTHER" id="PTHR43289:SF34">
    <property type="entry name" value="SERINE_THREONINE-PROTEIN KINASE YBDM-RELATED"/>
    <property type="match status" value="1"/>
</dbReference>
<keyword evidence="2 5" id="KW-0547">Nucleotide-binding</keyword>
<name>A0A5C6F345_9BACT</name>
<dbReference type="Pfam" id="PF00069">
    <property type="entry name" value="Pkinase"/>
    <property type="match status" value="1"/>
</dbReference>
<protein>
    <submittedName>
        <fullName evidence="7">Serine/threonine-protein kinase PrkC</fullName>
        <ecNumber evidence="7">2.7.11.1</ecNumber>
    </submittedName>
</protein>
<dbReference type="SMART" id="SM00220">
    <property type="entry name" value="S_TKc"/>
    <property type="match status" value="1"/>
</dbReference>
<keyword evidence="3 7" id="KW-0418">Kinase</keyword>
<accession>A0A5C6F345</accession>
<dbReference type="Gene3D" id="1.10.510.10">
    <property type="entry name" value="Transferase(Phosphotransferase) domain 1"/>
    <property type="match status" value="1"/>
</dbReference>
<proteinExistence type="predicted"/>
<dbReference type="InterPro" id="IPR017441">
    <property type="entry name" value="Protein_kinase_ATP_BS"/>
</dbReference>